<evidence type="ECO:0000259" key="2">
    <source>
        <dbReference type="Pfam" id="PF08327"/>
    </source>
</evidence>
<gene>
    <name evidence="3" type="ORF">EJO69_07500</name>
</gene>
<dbReference type="OrthoDB" id="8117292at2"/>
<evidence type="ECO:0000256" key="1">
    <source>
        <dbReference type="ARBA" id="ARBA00006817"/>
    </source>
</evidence>
<dbReference type="Gene3D" id="3.30.530.20">
    <property type="match status" value="1"/>
</dbReference>
<dbReference type="InterPro" id="IPR023393">
    <property type="entry name" value="START-like_dom_sf"/>
</dbReference>
<organism evidence="3 4">
    <name type="scientific">Flaviflexus salsibiostraticola</name>
    <dbReference type="NCBI Taxonomy" id="1282737"/>
    <lineage>
        <taxon>Bacteria</taxon>
        <taxon>Bacillati</taxon>
        <taxon>Actinomycetota</taxon>
        <taxon>Actinomycetes</taxon>
        <taxon>Actinomycetales</taxon>
        <taxon>Actinomycetaceae</taxon>
        <taxon>Flaviflexus</taxon>
    </lineage>
</organism>
<comment type="similarity">
    <text evidence="1">Belongs to the AHA1 family.</text>
</comment>
<dbReference type="EMBL" id="CP034438">
    <property type="protein sequence ID" value="AZN30170.1"/>
    <property type="molecule type" value="Genomic_DNA"/>
</dbReference>
<dbReference type="Proteomes" id="UP000270021">
    <property type="component" value="Chromosome"/>
</dbReference>
<evidence type="ECO:0000313" key="3">
    <source>
        <dbReference type="EMBL" id="AZN30170.1"/>
    </source>
</evidence>
<feature type="domain" description="Activator of Hsp90 ATPase homologue 1/2-like C-terminal" evidence="2">
    <location>
        <begin position="31"/>
        <end position="143"/>
    </location>
</feature>
<dbReference type="AlphaFoldDB" id="A0A3S8Z9G6"/>
<dbReference type="InterPro" id="IPR013538">
    <property type="entry name" value="ASHA1/2-like_C"/>
</dbReference>
<name>A0A3S8Z9G6_9ACTO</name>
<keyword evidence="4" id="KW-1185">Reference proteome</keyword>
<accession>A0A3S8Z9G6</accession>
<reference evidence="3 4" key="1">
    <citation type="submission" date="2018-12" db="EMBL/GenBank/DDBJ databases">
        <title>Complete genome sequence of Flaviflexus salsibiostraticola KCTC 33148.</title>
        <authorList>
            <person name="Bae J.-W."/>
        </authorList>
    </citation>
    <scope>NUCLEOTIDE SEQUENCE [LARGE SCALE GENOMIC DNA]</scope>
    <source>
        <strain evidence="3 4">KCTC 33148</strain>
    </source>
</reference>
<proteinExistence type="inferred from homology"/>
<protein>
    <submittedName>
        <fullName evidence="3">ATPase</fullName>
    </submittedName>
</protein>
<dbReference type="KEGG" id="fsl:EJO69_07500"/>
<sequence length="207" mass="22729">MDFDAQVKAVTRRTADRGRKHIVELEQVLTAEPAAVWDALTSPDAMSQWFDNLEGSLKEGGEYRLTLSRHHGRIRDCVPNRRLSVTWEHEGSFSSLRITLASAGEGTRLTLAHEVLADEHWETFGPAATGIGWDGALYALSLYLQGDASSRPDEMAALMATPEGLQYISDLAEAWKRAHIAGGASRPEAEELAARTAAFYRGEPPPK</sequence>
<dbReference type="Pfam" id="PF08327">
    <property type="entry name" value="AHSA1"/>
    <property type="match status" value="1"/>
</dbReference>
<dbReference type="SUPFAM" id="SSF55961">
    <property type="entry name" value="Bet v1-like"/>
    <property type="match status" value="1"/>
</dbReference>
<evidence type="ECO:0000313" key="4">
    <source>
        <dbReference type="Proteomes" id="UP000270021"/>
    </source>
</evidence>
<dbReference type="RefSeq" id="WP_126040679.1">
    <property type="nucleotide sequence ID" value="NZ_CP034438.1"/>
</dbReference>